<dbReference type="AlphaFoldDB" id="A8YLZ3"/>
<sequence>MIMMKFSYQIPVALIGAVVCLVQPQLAIALTLQEIQVIAEEITVKIDGAGTGSGVIFDRQGNKYFVLTCRPRAFIPHSAPSTVTDQKSH</sequence>
<protein>
    <submittedName>
        <fullName evidence="1">Uncharacterized protein</fullName>
    </submittedName>
</protein>
<name>A8YLZ3_MICA7</name>
<proteinExistence type="predicted"/>
<accession>A8YLZ3</accession>
<dbReference type="EMBL" id="AM778957">
    <property type="protein sequence ID" value="CAO91212.1"/>
    <property type="molecule type" value="Genomic_DNA"/>
</dbReference>
<organism evidence="1">
    <name type="scientific">Microcystis aeruginosa (strain PCC 7806)</name>
    <dbReference type="NCBI Taxonomy" id="267872"/>
    <lineage>
        <taxon>Bacteria</taxon>
        <taxon>Bacillati</taxon>
        <taxon>Cyanobacteriota</taxon>
        <taxon>Cyanophyceae</taxon>
        <taxon>Oscillatoriophycideae</taxon>
        <taxon>Chroococcales</taxon>
        <taxon>Microcystaceae</taxon>
        <taxon>Microcystis</taxon>
    </lineage>
</organism>
<evidence type="ECO:0000313" key="1">
    <source>
        <dbReference type="EMBL" id="CAO91212.1"/>
    </source>
</evidence>
<gene>
    <name evidence="1" type="ORF">IPF_5373</name>
</gene>
<reference evidence="1" key="1">
    <citation type="submission" date="2007-08" db="EMBL/GenBank/DDBJ databases">
        <authorList>
            <person name="Frangeul L."/>
        </authorList>
    </citation>
    <scope>NUCLEOTIDE SEQUENCE</scope>
    <source>
        <strain evidence="1">PCC 7806</strain>
    </source>
</reference>